<evidence type="ECO:0008006" key="4">
    <source>
        <dbReference type="Google" id="ProtNLM"/>
    </source>
</evidence>
<dbReference type="SUPFAM" id="SSF58113">
    <property type="entry name" value="Apolipoprotein A-I"/>
    <property type="match status" value="1"/>
</dbReference>
<proteinExistence type="predicted"/>
<comment type="caution">
    <text evidence="2">The sequence shown here is derived from an EMBL/GenBank/DDBJ whole genome shotgun (WGS) entry which is preliminary data.</text>
</comment>
<keyword evidence="3" id="KW-1185">Reference proteome</keyword>
<dbReference type="EMBL" id="BAFB01000130">
    <property type="protein sequence ID" value="GAB34918.1"/>
    <property type="molecule type" value="Genomic_DNA"/>
</dbReference>
<name>H5TN60_GORO1</name>
<sequence length="278" mass="29261">MTTTTERNLPSPFYAVVGAGDLALKQVSDAVAQIKERTEAASETAQTRFEETRGRLNALPEELPGTIESTIDDLRTKLSPEELRKLADSYVEFATTVYTSLAERGEEAVGRLWQQPIVQEGLTRAEKTYNDAVDLTEDALGVVSHQTRAVGEQASKIATLVSTRVGEAGDALDDAVDDLGDKVDEAALEVNEKLDEASAAVTEAGKTAKERSAVAAAKIDGAAGAVEGKARTANASPAKKMAAKRTSTTPTKSTTASKSTATKSTPAKKTTTAKKSTS</sequence>
<organism evidence="2 3">
    <name type="scientific">Gordonia otitidis (strain DSM 44809 / CCUG 52243 / JCM 12355 / NBRC 100426 / IFM 10032)</name>
    <dbReference type="NCBI Taxonomy" id="1108044"/>
    <lineage>
        <taxon>Bacteria</taxon>
        <taxon>Bacillati</taxon>
        <taxon>Actinomycetota</taxon>
        <taxon>Actinomycetes</taxon>
        <taxon>Mycobacteriales</taxon>
        <taxon>Gordoniaceae</taxon>
        <taxon>Gordonia</taxon>
    </lineage>
</organism>
<dbReference type="Proteomes" id="UP000005038">
    <property type="component" value="Unassembled WGS sequence"/>
</dbReference>
<dbReference type="Gene3D" id="1.20.120.20">
    <property type="entry name" value="Apolipoprotein"/>
    <property type="match status" value="1"/>
</dbReference>
<accession>H5TN60</accession>
<feature type="compositionally biased region" description="Low complexity" evidence="1">
    <location>
        <begin position="246"/>
        <end position="278"/>
    </location>
</feature>
<dbReference type="RefSeq" id="WP_007239146.1">
    <property type="nucleotide sequence ID" value="NZ_BAFB01000130.1"/>
</dbReference>
<reference evidence="2" key="1">
    <citation type="submission" date="2012-02" db="EMBL/GenBank/DDBJ databases">
        <title>Whole genome shotgun sequence of Gordonia otitidis NBRC 100426.</title>
        <authorList>
            <person name="Yoshida I."/>
            <person name="Hosoyama A."/>
            <person name="Tsuchikane K."/>
            <person name="Katsumata H."/>
            <person name="Yamazaki S."/>
            <person name="Fujita N."/>
        </authorList>
    </citation>
    <scope>NUCLEOTIDE SEQUENCE [LARGE SCALE GENOMIC DNA]</scope>
    <source>
        <strain evidence="2">NBRC 100426</strain>
    </source>
</reference>
<protein>
    <recommendedName>
        <fullName evidence="4">Heparin-binding hemagglutinin</fullName>
    </recommendedName>
</protein>
<feature type="region of interest" description="Disordered" evidence="1">
    <location>
        <begin position="224"/>
        <end position="278"/>
    </location>
</feature>
<evidence type="ECO:0000256" key="1">
    <source>
        <dbReference type="SAM" id="MobiDB-lite"/>
    </source>
</evidence>
<dbReference type="AlphaFoldDB" id="H5TN60"/>
<dbReference type="OrthoDB" id="4377076at2"/>
<evidence type="ECO:0000313" key="2">
    <source>
        <dbReference type="EMBL" id="GAB34918.1"/>
    </source>
</evidence>
<gene>
    <name evidence="2" type="ORF">GOOTI_130_00110</name>
</gene>
<dbReference type="STRING" id="1108044.GOOTI_130_00110"/>
<evidence type="ECO:0000313" key="3">
    <source>
        <dbReference type="Proteomes" id="UP000005038"/>
    </source>
</evidence>